<name>A0A914PP45_9BILA</name>
<sequence length="402" mass="46640">MSKLYRNFVITSIGRKYRQHSKKERKTKNYNARHTKTDIKSTSFIEKFTGYAFIEWLFTKNTPPADDFKQKRKTSVVRAVEYEEHKVLQPIGAESAQQLKISTEESKPQECDINIQSQIVQPKTEKNMHVNLEGAQEEEEFETFSFKKRNISKLNAAEPSQQLKIETSAKTTKSKPQENNLEVQQNIHILKTEETKFAVKIKSNKVVLKQKSSREKTSNLSPKLKPNFRQAYIPSFAKPKKKIFASIEIQTDETSFDQRIVKNQLNYFTYHSESHIRKPFIPCSEYIKDQISPITASSGFVSRSDADFSPFQTSSPNPETSAKNVTFLFKNDETCAVEIYKNGRKQMLKNSFENEWTPLYFSMATQKPEIGEKAQIHFHQFPENVLYGNRKTAYGEFAQLEF</sequence>
<protein>
    <submittedName>
        <fullName evidence="2">Uncharacterized protein</fullName>
    </submittedName>
</protein>
<evidence type="ECO:0000313" key="2">
    <source>
        <dbReference type="WBParaSite" id="PDA_v2.g16559.t1"/>
    </source>
</evidence>
<dbReference type="WBParaSite" id="PDA_v2.g16559.t1">
    <property type="protein sequence ID" value="PDA_v2.g16559.t1"/>
    <property type="gene ID" value="PDA_v2.g16559"/>
</dbReference>
<dbReference type="AlphaFoldDB" id="A0A914PP45"/>
<organism evidence="1 2">
    <name type="scientific">Panagrolaimus davidi</name>
    <dbReference type="NCBI Taxonomy" id="227884"/>
    <lineage>
        <taxon>Eukaryota</taxon>
        <taxon>Metazoa</taxon>
        <taxon>Ecdysozoa</taxon>
        <taxon>Nematoda</taxon>
        <taxon>Chromadorea</taxon>
        <taxon>Rhabditida</taxon>
        <taxon>Tylenchina</taxon>
        <taxon>Panagrolaimomorpha</taxon>
        <taxon>Panagrolaimoidea</taxon>
        <taxon>Panagrolaimidae</taxon>
        <taxon>Panagrolaimus</taxon>
    </lineage>
</organism>
<reference evidence="2" key="1">
    <citation type="submission" date="2022-11" db="UniProtKB">
        <authorList>
            <consortium name="WormBaseParasite"/>
        </authorList>
    </citation>
    <scope>IDENTIFICATION</scope>
</reference>
<keyword evidence="1" id="KW-1185">Reference proteome</keyword>
<accession>A0A914PP45</accession>
<proteinExistence type="predicted"/>
<evidence type="ECO:0000313" key="1">
    <source>
        <dbReference type="Proteomes" id="UP000887578"/>
    </source>
</evidence>
<dbReference type="Proteomes" id="UP000887578">
    <property type="component" value="Unplaced"/>
</dbReference>